<dbReference type="EMBL" id="CP014168">
    <property type="protein sequence ID" value="AOH83218.1"/>
    <property type="molecule type" value="Genomic_DNA"/>
</dbReference>
<feature type="transmembrane region" description="Helical" evidence="1">
    <location>
        <begin position="47"/>
        <end position="67"/>
    </location>
</feature>
<evidence type="ECO:0000313" key="2">
    <source>
        <dbReference type="EMBL" id="AOH83218.1"/>
    </source>
</evidence>
<dbReference type="Proteomes" id="UP000094256">
    <property type="component" value="Chromosome"/>
</dbReference>
<proteinExistence type="predicted"/>
<dbReference type="STRING" id="1560345.AWL63_03740"/>
<evidence type="ECO:0000313" key="3">
    <source>
        <dbReference type="Proteomes" id="UP000094256"/>
    </source>
</evidence>
<name>A0A1B3Z715_9SPHN</name>
<dbReference type="KEGG" id="span:AWL63_03740"/>
<evidence type="ECO:0000256" key="1">
    <source>
        <dbReference type="SAM" id="Phobius"/>
    </source>
</evidence>
<feature type="transmembrane region" description="Helical" evidence="1">
    <location>
        <begin position="15"/>
        <end position="35"/>
    </location>
</feature>
<gene>
    <name evidence="2" type="ORF">AWL63_03740</name>
</gene>
<dbReference type="AlphaFoldDB" id="A0A1B3Z715"/>
<accession>A0A1B3Z715</accession>
<keyword evidence="1" id="KW-0812">Transmembrane</keyword>
<protein>
    <submittedName>
        <fullName evidence="2">Uncharacterized protein</fullName>
    </submittedName>
</protein>
<keyword evidence="3" id="KW-1185">Reference proteome</keyword>
<reference evidence="2 3" key="1">
    <citation type="submission" date="2016-01" db="EMBL/GenBank/DDBJ databases">
        <title>Complete genome and mega plasmid sequence of Sphingomonas panacis DCY99 elicits systemic resistance in rice to Xanthomonas oryzae.</title>
        <authorList>
            <person name="Kim Y.J."/>
            <person name="Yang D.C."/>
            <person name="Sing P."/>
        </authorList>
    </citation>
    <scope>NUCLEOTIDE SEQUENCE [LARGE SCALE GENOMIC DNA]</scope>
    <source>
        <strain evidence="2 3">DCY99</strain>
    </source>
</reference>
<keyword evidence="1" id="KW-1133">Transmembrane helix</keyword>
<feature type="transmembrane region" description="Helical" evidence="1">
    <location>
        <begin position="88"/>
        <end position="110"/>
    </location>
</feature>
<sequence length="115" mass="12088">MDVNASRRHRGGRRAWIGLMLPPLAWICFEYGAGVSLRGACAEIGGWAGPLWGVASLAVCGAAVWIARAAARAEAARNPPTRPWLARIAMFGAGVFALAILFQTTATVIVPGCAR</sequence>
<organism evidence="2 3">
    <name type="scientific">Sphingomonas panacis</name>
    <dbReference type="NCBI Taxonomy" id="1560345"/>
    <lineage>
        <taxon>Bacteria</taxon>
        <taxon>Pseudomonadati</taxon>
        <taxon>Pseudomonadota</taxon>
        <taxon>Alphaproteobacteria</taxon>
        <taxon>Sphingomonadales</taxon>
        <taxon>Sphingomonadaceae</taxon>
        <taxon>Sphingomonas</taxon>
    </lineage>
</organism>
<keyword evidence="1" id="KW-0472">Membrane</keyword>